<dbReference type="EMBL" id="BART01015425">
    <property type="protein sequence ID" value="GAG84271.1"/>
    <property type="molecule type" value="Genomic_DNA"/>
</dbReference>
<protein>
    <submittedName>
        <fullName evidence="1">Uncharacterized protein</fullName>
    </submittedName>
</protein>
<sequence length="55" mass="6312">MGISMKNAEPRKYKFPVFKSVKNFIVHRKVGFECGAFVTFFMGKNDSLDSSTLYI</sequence>
<proteinExistence type="predicted"/>
<name>X1CJ61_9ZZZZ</name>
<dbReference type="AlphaFoldDB" id="X1CJ61"/>
<organism evidence="1">
    <name type="scientific">marine sediment metagenome</name>
    <dbReference type="NCBI Taxonomy" id="412755"/>
    <lineage>
        <taxon>unclassified sequences</taxon>
        <taxon>metagenomes</taxon>
        <taxon>ecological metagenomes</taxon>
    </lineage>
</organism>
<evidence type="ECO:0000313" key="1">
    <source>
        <dbReference type="EMBL" id="GAG84271.1"/>
    </source>
</evidence>
<gene>
    <name evidence="1" type="ORF">S01H4_29948</name>
</gene>
<comment type="caution">
    <text evidence="1">The sequence shown here is derived from an EMBL/GenBank/DDBJ whole genome shotgun (WGS) entry which is preliminary data.</text>
</comment>
<reference evidence="1" key="1">
    <citation type="journal article" date="2014" name="Front. Microbiol.">
        <title>High frequency of phylogenetically diverse reductive dehalogenase-homologous genes in deep subseafloor sedimentary metagenomes.</title>
        <authorList>
            <person name="Kawai M."/>
            <person name="Futagami T."/>
            <person name="Toyoda A."/>
            <person name="Takaki Y."/>
            <person name="Nishi S."/>
            <person name="Hori S."/>
            <person name="Arai W."/>
            <person name="Tsubouchi T."/>
            <person name="Morono Y."/>
            <person name="Uchiyama I."/>
            <person name="Ito T."/>
            <person name="Fujiyama A."/>
            <person name="Inagaki F."/>
            <person name="Takami H."/>
        </authorList>
    </citation>
    <scope>NUCLEOTIDE SEQUENCE</scope>
    <source>
        <strain evidence="1">Expedition CK06-06</strain>
    </source>
</reference>
<accession>X1CJ61</accession>